<dbReference type="GO" id="GO:0005385">
    <property type="term" value="F:zinc ion transmembrane transporter activity"/>
    <property type="evidence" value="ECO:0007669"/>
    <property type="project" value="TreeGrafter"/>
</dbReference>
<dbReference type="Pfam" id="PF02535">
    <property type="entry name" value="Zip"/>
    <property type="match status" value="1"/>
</dbReference>
<feature type="transmembrane region" description="Helical" evidence="6">
    <location>
        <begin position="277"/>
        <end position="299"/>
    </location>
</feature>
<organism evidence="7 8">
    <name type="scientific">Lichtheimia ornata</name>
    <dbReference type="NCBI Taxonomy" id="688661"/>
    <lineage>
        <taxon>Eukaryota</taxon>
        <taxon>Fungi</taxon>
        <taxon>Fungi incertae sedis</taxon>
        <taxon>Mucoromycota</taxon>
        <taxon>Mucoromycotina</taxon>
        <taxon>Mucoromycetes</taxon>
        <taxon>Mucorales</taxon>
        <taxon>Lichtheimiaceae</taxon>
        <taxon>Lichtheimia</taxon>
    </lineage>
</organism>
<dbReference type="InterPro" id="IPR003689">
    <property type="entry name" value="ZIP"/>
</dbReference>
<feature type="transmembrane region" description="Helical" evidence="6">
    <location>
        <begin position="16"/>
        <end position="36"/>
    </location>
</feature>
<dbReference type="PROSITE" id="PS51257">
    <property type="entry name" value="PROKAR_LIPOPROTEIN"/>
    <property type="match status" value="1"/>
</dbReference>
<feature type="transmembrane region" description="Helical" evidence="6">
    <location>
        <begin position="90"/>
        <end position="109"/>
    </location>
</feature>
<proteinExistence type="predicted"/>
<evidence type="ECO:0000256" key="2">
    <source>
        <dbReference type="ARBA" id="ARBA00022692"/>
    </source>
</evidence>
<feature type="transmembrane region" description="Helical" evidence="6">
    <location>
        <begin position="57"/>
        <end position="78"/>
    </location>
</feature>
<evidence type="ECO:0000313" key="8">
    <source>
        <dbReference type="Proteomes" id="UP001234581"/>
    </source>
</evidence>
<keyword evidence="4 6" id="KW-0472">Membrane</keyword>
<comment type="subcellular location">
    <subcellularLocation>
        <location evidence="1">Membrane</location>
        <topology evidence="1">Multi-pass membrane protein</topology>
    </subcellularLocation>
</comment>
<dbReference type="GO" id="GO:0016020">
    <property type="term" value="C:membrane"/>
    <property type="evidence" value="ECO:0007669"/>
    <property type="project" value="UniProtKB-SubCell"/>
</dbReference>
<dbReference type="GeneID" id="83208650"/>
<evidence type="ECO:0000256" key="1">
    <source>
        <dbReference type="ARBA" id="ARBA00004141"/>
    </source>
</evidence>
<feature type="compositionally biased region" description="Polar residues" evidence="5">
    <location>
        <begin position="144"/>
        <end position="156"/>
    </location>
</feature>
<sequence length="365" mass="40156">MDTTILRNDENWQESWLLVLISSIACILGASVVFIDTVWPSSRYNASCASILEQPKVIASSMALAAGVMLFSSLFTLLPASRARLASDHWMYLYYFVGIATTIFINRCIHWCAPNAIHAYNEGPHQHHHHHHHHPSPLEHPVDSCSSQSTLLPTTATHDDPSFMKSTTTTTTGHLGEHTRLQWNSIEYGAVTQQQHPDYFDPVKSNDQENDYFRIGIQTAVAICIHKFPEGLIMFISGQASSRLGLSVCAAMSIHNFIEGFMIALPLYFATKSRGSAFGYAALLGGLSQPIGAVLGLIAFREVSQEQQDTLFGVTFGVVSGMMSFIAVQSMLPQAIKADTQQRYVSVFFFVGILVVGLASLLKSV</sequence>
<dbReference type="PANTHER" id="PTHR11040">
    <property type="entry name" value="ZINC/IRON TRANSPORTER"/>
    <property type="match status" value="1"/>
</dbReference>
<dbReference type="EMBL" id="JARTCD010000003">
    <property type="protein sequence ID" value="KAJ8663055.1"/>
    <property type="molecule type" value="Genomic_DNA"/>
</dbReference>
<keyword evidence="2 6" id="KW-0812">Transmembrane</keyword>
<evidence type="ECO:0000256" key="4">
    <source>
        <dbReference type="ARBA" id="ARBA00023136"/>
    </source>
</evidence>
<evidence type="ECO:0000313" key="7">
    <source>
        <dbReference type="EMBL" id="KAJ8663055.1"/>
    </source>
</evidence>
<evidence type="ECO:0000256" key="3">
    <source>
        <dbReference type="ARBA" id="ARBA00022989"/>
    </source>
</evidence>
<keyword evidence="3 6" id="KW-1133">Transmembrane helix</keyword>
<gene>
    <name evidence="7" type="ORF">O0I10_001232</name>
</gene>
<dbReference type="RefSeq" id="XP_058347967.1">
    <property type="nucleotide sequence ID" value="XM_058481329.1"/>
</dbReference>
<comment type="caution">
    <text evidence="7">The sequence shown here is derived from an EMBL/GenBank/DDBJ whole genome shotgun (WGS) entry which is preliminary data.</text>
</comment>
<name>A0AAD7Y3D3_9FUNG</name>
<feature type="region of interest" description="Disordered" evidence="5">
    <location>
        <begin position="124"/>
        <end position="174"/>
    </location>
</feature>
<feature type="transmembrane region" description="Helical" evidence="6">
    <location>
        <begin position="311"/>
        <end position="332"/>
    </location>
</feature>
<reference evidence="7 8" key="1">
    <citation type="submission" date="2023-03" db="EMBL/GenBank/DDBJ databases">
        <title>Genome sequence of Lichtheimia ornata CBS 291.66.</title>
        <authorList>
            <person name="Mohabir J.T."/>
            <person name="Shea T.P."/>
            <person name="Kurbessoian T."/>
            <person name="Berby B."/>
            <person name="Fontaine J."/>
            <person name="Livny J."/>
            <person name="Gnirke A."/>
            <person name="Stajich J.E."/>
            <person name="Cuomo C.A."/>
        </authorList>
    </citation>
    <scope>NUCLEOTIDE SEQUENCE [LARGE SCALE GENOMIC DNA]</scope>
    <source>
        <strain evidence="7">CBS 291.66</strain>
    </source>
</reference>
<dbReference type="AlphaFoldDB" id="A0AAD7Y3D3"/>
<accession>A0AAD7Y3D3</accession>
<evidence type="ECO:0000256" key="6">
    <source>
        <dbReference type="SAM" id="Phobius"/>
    </source>
</evidence>
<evidence type="ECO:0000256" key="5">
    <source>
        <dbReference type="SAM" id="MobiDB-lite"/>
    </source>
</evidence>
<dbReference type="PANTHER" id="PTHR11040:SF210">
    <property type="entry name" value="ZINC-REGULATED TRANSPORTER 3"/>
    <property type="match status" value="1"/>
</dbReference>
<feature type="transmembrane region" description="Helical" evidence="6">
    <location>
        <begin position="344"/>
        <end position="362"/>
    </location>
</feature>
<dbReference type="Proteomes" id="UP001234581">
    <property type="component" value="Unassembled WGS sequence"/>
</dbReference>
<keyword evidence="8" id="KW-1185">Reference proteome</keyword>
<feature type="compositionally biased region" description="Basic residues" evidence="5">
    <location>
        <begin position="126"/>
        <end position="135"/>
    </location>
</feature>
<protein>
    <submittedName>
        <fullName evidence="7">Uncharacterized protein</fullName>
    </submittedName>
</protein>